<evidence type="ECO:0000313" key="3">
    <source>
        <dbReference type="Proteomes" id="UP001500902"/>
    </source>
</evidence>
<accession>A0ABP7C5H0</accession>
<dbReference type="Pfam" id="PF13302">
    <property type="entry name" value="Acetyltransf_3"/>
    <property type="match status" value="1"/>
</dbReference>
<keyword evidence="3" id="KW-1185">Reference proteome</keyword>
<dbReference type="PANTHER" id="PTHR43441">
    <property type="entry name" value="RIBOSOMAL-PROTEIN-SERINE ACETYLTRANSFERASE"/>
    <property type="match status" value="1"/>
</dbReference>
<dbReference type="Gene3D" id="3.40.630.30">
    <property type="match status" value="1"/>
</dbReference>
<dbReference type="EMBL" id="BAAAZP010000089">
    <property type="protein sequence ID" value="GAA3677119.1"/>
    <property type="molecule type" value="Genomic_DNA"/>
</dbReference>
<proteinExistence type="predicted"/>
<reference evidence="3" key="1">
    <citation type="journal article" date="2019" name="Int. J. Syst. Evol. Microbiol.">
        <title>The Global Catalogue of Microorganisms (GCM) 10K type strain sequencing project: providing services to taxonomists for standard genome sequencing and annotation.</title>
        <authorList>
            <consortium name="The Broad Institute Genomics Platform"/>
            <consortium name="The Broad Institute Genome Sequencing Center for Infectious Disease"/>
            <person name="Wu L."/>
            <person name="Ma J."/>
        </authorList>
    </citation>
    <scope>NUCLEOTIDE SEQUENCE [LARGE SCALE GENOMIC DNA]</scope>
    <source>
        <strain evidence="3">JCM 16904</strain>
    </source>
</reference>
<name>A0ABP7C5H0_9ACTN</name>
<dbReference type="InterPro" id="IPR000182">
    <property type="entry name" value="GNAT_dom"/>
</dbReference>
<gene>
    <name evidence="2" type="ORF">GCM10022224_046630</name>
</gene>
<dbReference type="Proteomes" id="UP001500902">
    <property type="component" value="Unassembled WGS sequence"/>
</dbReference>
<sequence>MEPVSLTTPRLLLRPHDSGDEDAVFAACQDPGIQRWTDFPTPYERRHAAFYLGQMVPRGWRDDTMYHFAVEARDDGDLVASVNVHRHHDTWAIGYWTVAEHRGRGYAAEAVRALAIWSFTELGVQRLEWRAEAGNTASWAVAKKVGFVMEGVLRAAQTSGDSLRDTWIGALLPSDLGLPFATPYLAAQADAPA</sequence>
<protein>
    <submittedName>
        <fullName evidence="2">GNAT family N-acetyltransferase</fullName>
    </submittedName>
</protein>
<dbReference type="RefSeq" id="WP_344881718.1">
    <property type="nucleotide sequence ID" value="NZ_BAAAZP010000089.1"/>
</dbReference>
<dbReference type="InterPro" id="IPR016181">
    <property type="entry name" value="Acyl_CoA_acyltransferase"/>
</dbReference>
<feature type="domain" description="N-acetyltransferase" evidence="1">
    <location>
        <begin position="11"/>
        <end position="173"/>
    </location>
</feature>
<evidence type="ECO:0000259" key="1">
    <source>
        <dbReference type="PROSITE" id="PS51186"/>
    </source>
</evidence>
<dbReference type="PROSITE" id="PS51186">
    <property type="entry name" value="GNAT"/>
    <property type="match status" value="1"/>
</dbReference>
<organism evidence="2 3">
    <name type="scientific">Nonomuraea antimicrobica</name>
    <dbReference type="NCBI Taxonomy" id="561173"/>
    <lineage>
        <taxon>Bacteria</taxon>
        <taxon>Bacillati</taxon>
        <taxon>Actinomycetota</taxon>
        <taxon>Actinomycetes</taxon>
        <taxon>Streptosporangiales</taxon>
        <taxon>Streptosporangiaceae</taxon>
        <taxon>Nonomuraea</taxon>
    </lineage>
</organism>
<comment type="caution">
    <text evidence="2">The sequence shown here is derived from an EMBL/GenBank/DDBJ whole genome shotgun (WGS) entry which is preliminary data.</text>
</comment>
<evidence type="ECO:0000313" key="2">
    <source>
        <dbReference type="EMBL" id="GAA3677119.1"/>
    </source>
</evidence>
<dbReference type="InterPro" id="IPR051908">
    <property type="entry name" value="Ribosomal_N-acetyltransferase"/>
</dbReference>
<dbReference type="PANTHER" id="PTHR43441:SF10">
    <property type="entry name" value="ACETYLTRANSFERASE"/>
    <property type="match status" value="1"/>
</dbReference>
<dbReference type="SUPFAM" id="SSF55729">
    <property type="entry name" value="Acyl-CoA N-acyltransferases (Nat)"/>
    <property type="match status" value="1"/>
</dbReference>